<evidence type="ECO:0000256" key="1">
    <source>
        <dbReference type="ARBA" id="ARBA00004370"/>
    </source>
</evidence>
<dbReference type="KEGG" id="vih:AB0763_02215"/>
<evidence type="ECO:0000259" key="8">
    <source>
        <dbReference type="Pfam" id="PF00263"/>
    </source>
</evidence>
<dbReference type="NCBIfam" id="TIGR02515">
    <property type="entry name" value="IV_pilus_PilQ"/>
    <property type="match status" value="1"/>
</dbReference>
<keyword evidence="4" id="KW-0472">Membrane</keyword>
<evidence type="ECO:0000256" key="3">
    <source>
        <dbReference type="ARBA" id="ARBA00022729"/>
    </source>
</evidence>
<keyword evidence="3" id="KW-0732">Signal</keyword>
<dbReference type="Pfam" id="PF00263">
    <property type="entry name" value="Secretin"/>
    <property type="match status" value="1"/>
</dbReference>
<dbReference type="InterPro" id="IPR004846">
    <property type="entry name" value="T2SS/T3SS_dom"/>
</dbReference>
<dbReference type="Gene3D" id="3.30.1370.130">
    <property type="match status" value="1"/>
</dbReference>
<feature type="domain" description="Type II/III secretion system secretin-like" evidence="8">
    <location>
        <begin position="311"/>
        <end position="469"/>
    </location>
</feature>
<dbReference type="Gene3D" id="3.30.1370.120">
    <property type="match status" value="1"/>
</dbReference>
<evidence type="ECO:0000259" key="9">
    <source>
        <dbReference type="Pfam" id="PF03958"/>
    </source>
</evidence>
<evidence type="ECO:0000256" key="2">
    <source>
        <dbReference type="ARBA" id="ARBA00022448"/>
    </source>
</evidence>
<dbReference type="RefSeq" id="WP_306102360.1">
    <property type="nucleotide sequence ID" value="NZ_CP162601.1"/>
</dbReference>
<reference evidence="10" key="1">
    <citation type="submission" date="2024-07" db="EMBL/GenBank/DDBJ databases">
        <title>Genome Analysis of a Potential Novel Vibrio Species Secreting pH- and Thermo-stable Alginate Lyase and its Application in Producing Alginate Oligosaccharides.</title>
        <authorList>
            <person name="Huang H."/>
            <person name="Bao K."/>
        </authorList>
    </citation>
    <scope>NUCLEOTIDE SEQUENCE</scope>
    <source>
        <strain evidence="10">HB236076</strain>
    </source>
</reference>
<accession>A0AB39HFP8</accession>
<dbReference type="GO" id="GO:0009306">
    <property type="term" value="P:protein secretion"/>
    <property type="evidence" value="ECO:0007669"/>
    <property type="project" value="InterPro"/>
</dbReference>
<evidence type="ECO:0000256" key="5">
    <source>
        <dbReference type="ARBA" id="ARBA00023237"/>
    </source>
</evidence>
<feature type="domain" description="NolW-like" evidence="9">
    <location>
        <begin position="157"/>
        <end position="223"/>
    </location>
</feature>
<evidence type="ECO:0000256" key="4">
    <source>
        <dbReference type="ARBA" id="ARBA00023136"/>
    </source>
</evidence>
<dbReference type="PANTHER" id="PTHR30604:SF1">
    <property type="entry name" value="DNA UTILIZATION PROTEIN HOFQ"/>
    <property type="match status" value="1"/>
</dbReference>
<evidence type="ECO:0000256" key="6">
    <source>
        <dbReference type="RuleBase" id="RU004003"/>
    </source>
</evidence>
<sequence>MAKIKLTSWRVMSAFNANGGPLAWYRLASRGVGWAAWCVTLAALSVSVTTLAKAQTAPREPVLATAKVAEHANGAEQTSVHIERMAIADALYLLASQKGINLVVSEAVRGDTRLNVTSVPWQQAFDAILYRHQLQLDKQGEIWFVAPKPVQAEPTQMRTFALQHLSAAALLEQLQTSHPLSWLSEQGRVVTDSQNNALIIDDRRAELERIENLIAQLDVPAKQIEIEARLVTVTRGSLDEIGVRWGLSGDGVGASIEQNWQNQSYFDRQEGASLSEQLNVNLAASAAQAASVAMQVGRLGHGVLLDLELSALQQASKAEIISRPRLITTNQTTAYIEQGSEIPYVESAASGATSVAFKKAVLSLSVTPQVINGEWLRLDLNVTQDSQGETVPTSTGYAVAIDTRRLETQVLVESGQTIVLGGIVHQVDSEVTEQVPWLGDLPGVGALFRRQYQNQVSSELLIFVTPRLIPVSLTHGAS</sequence>
<dbReference type="InterPro" id="IPR005644">
    <property type="entry name" value="NolW-like"/>
</dbReference>
<dbReference type="AlphaFoldDB" id="A0AB39HFP8"/>
<dbReference type="InterPro" id="IPR001775">
    <property type="entry name" value="GspD/PilQ"/>
</dbReference>
<name>A0AB39HFP8_9VIBR</name>
<dbReference type="PANTHER" id="PTHR30604">
    <property type="entry name" value="PROTEIN TRANSPORT PROTEIN HOFQ"/>
    <property type="match status" value="1"/>
</dbReference>
<gene>
    <name evidence="10" type="primary">pilQ</name>
    <name evidence="10" type="ORF">AB0763_02215</name>
</gene>
<evidence type="ECO:0000313" key="10">
    <source>
        <dbReference type="EMBL" id="XDK25480.1"/>
    </source>
</evidence>
<keyword evidence="5" id="KW-0998">Cell outer membrane</keyword>
<keyword evidence="2 7" id="KW-0813">Transport</keyword>
<dbReference type="InterPro" id="IPR013355">
    <property type="entry name" value="Pilus_4_PilQ"/>
</dbReference>
<dbReference type="PRINTS" id="PR00811">
    <property type="entry name" value="BCTERIALGSPD"/>
</dbReference>
<dbReference type="InterPro" id="IPR038591">
    <property type="entry name" value="NolW-like_sf"/>
</dbReference>
<proteinExistence type="inferred from homology"/>
<dbReference type="Pfam" id="PF03958">
    <property type="entry name" value="Secretin_N"/>
    <property type="match status" value="1"/>
</dbReference>
<organism evidence="10">
    <name type="scientific">Vibrio sp. HB236076</name>
    <dbReference type="NCBI Taxonomy" id="3232307"/>
    <lineage>
        <taxon>Bacteria</taxon>
        <taxon>Pseudomonadati</taxon>
        <taxon>Pseudomonadota</taxon>
        <taxon>Gammaproteobacteria</taxon>
        <taxon>Vibrionales</taxon>
        <taxon>Vibrionaceae</taxon>
        <taxon>Vibrio</taxon>
    </lineage>
</organism>
<dbReference type="GO" id="GO:0009279">
    <property type="term" value="C:cell outer membrane"/>
    <property type="evidence" value="ECO:0007669"/>
    <property type="project" value="UniProtKB-SubCell"/>
</dbReference>
<evidence type="ECO:0000256" key="7">
    <source>
        <dbReference type="RuleBase" id="RU004004"/>
    </source>
</evidence>
<comment type="subcellular location">
    <subcellularLocation>
        <location evidence="7">Cell outer membrane</location>
    </subcellularLocation>
    <subcellularLocation>
        <location evidence="1">Membrane</location>
    </subcellularLocation>
</comment>
<dbReference type="InterPro" id="IPR051808">
    <property type="entry name" value="Type_IV_pilus_biogenesis"/>
</dbReference>
<dbReference type="EMBL" id="CP162601">
    <property type="protein sequence ID" value="XDK25480.1"/>
    <property type="molecule type" value="Genomic_DNA"/>
</dbReference>
<protein>
    <submittedName>
        <fullName evidence="10">Type IV pilus secretin PilQ</fullName>
    </submittedName>
</protein>
<comment type="similarity">
    <text evidence="6">Belongs to the bacterial secretin family.</text>
</comment>